<comment type="catalytic activity">
    <reaction evidence="9">
        <text>GTP + H2O = GDP + phosphate + H(+)</text>
        <dbReference type="Rhea" id="RHEA:19669"/>
        <dbReference type="ChEBI" id="CHEBI:15377"/>
        <dbReference type="ChEBI" id="CHEBI:15378"/>
        <dbReference type="ChEBI" id="CHEBI:37565"/>
        <dbReference type="ChEBI" id="CHEBI:43474"/>
        <dbReference type="ChEBI" id="CHEBI:58189"/>
    </reaction>
    <physiologicalReaction direction="left-to-right" evidence="9">
        <dbReference type="Rhea" id="RHEA:19670"/>
    </physiologicalReaction>
</comment>
<dbReference type="PRINTS" id="PR00315">
    <property type="entry name" value="ELONGATNFCT"/>
</dbReference>
<dbReference type="EMBL" id="JQFK01000029">
    <property type="protein sequence ID" value="KGK37792.1"/>
    <property type="molecule type" value="Genomic_DNA"/>
</dbReference>
<dbReference type="PANTHER" id="PTHR23115">
    <property type="entry name" value="TRANSLATION FACTOR"/>
    <property type="match status" value="1"/>
</dbReference>
<evidence type="ECO:0000313" key="12">
    <source>
        <dbReference type="EMBL" id="KGK37792.1"/>
    </source>
</evidence>
<dbReference type="GO" id="GO:0006417">
    <property type="term" value="P:regulation of translation"/>
    <property type="evidence" value="ECO:0007669"/>
    <property type="project" value="UniProtKB-KW"/>
</dbReference>
<feature type="domain" description="Tr-type G" evidence="11">
    <location>
        <begin position="243"/>
        <end position="478"/>
    </location>
</feature>
<dbReference type="Pfam" id="PF08938">
    <property type="entry name" value="HBS1_N"/>
    <property type="match status" value="1"/>
</dbReference>
<dbReference type="HOGENOM" id="CLU_007265_3_4_1"/>
<evidence type="ECO:0000256" key="6">
    <source>
        <dbReference type="ARBA" id="ARBA00022845"/>
    </source>
</evidence>
<evidence type="ECO:0000256" key="9">
    <source>
        <dbReference type="ARBA" id="ARBA00049117"/>
    </source>
</evidence>
<feature type="region of interest" description="Disordered" evidence="10">
    <location>
        <begin position="76"/>
        <end position="108"/>
    </location>
</feature>
<dbReference type="Pfam" id="PF00009">
    <property type="entry name" value="GTP_EFTU"/>
    <property type="match status" value="1"/>
</dbReference>
<dbReference type="Proteomes" id="UP000029867">
    <property type="component" value="Unassembled WGS sequence"/>
</dbReference>
<gene>
    <name evidence="12" type="ORF">JL09_g3038</name>
</gene>
<dbReference type="Gene3D" id="3.40.50.300">
    <property type="entry name" value="P-loop containing nucleotide triphosphate hydrolases"/>
    <property type="match status" value="1"/>
</dbReference>
<dbReference type="InterPro" id="IPR009000">
    <property type="entry name" value="Transl_B-barrel_sf"/>
</dbReference>
<evidence type="ECO:0000256" key="2">
    <source>
        <dbReference type="ARBA" id="ARBA00007249"/>
    </source>
</evidence>
<keyword evidence="3" id="KW-0963">Cytoplasm</keyword>
<protein>
    <recommendedName>
        <fullName evidence="11">Tr-type G domain-containing protein</fullName>
    </recommendedName>
</protein>
<keyword evidence="8" id="KW-0342">GTP-binding</keyword>
<evidence type="ECO:0000259" key="11">
    <source>
        <dbReference type="PROSITE" id="PS51722"/>
    </source>
</evidence>
<accession>A0A099P0U2</accession>
<evidence type="ECO:0000256" key="10">
    <source>
        <dbReference type="SAM" id="MobiDB-lite"/>
    </source>
</evidence>
<organism evidence="12 13">
    <name type="scientific">Pichia kudriavzevii</name>
    <name type="common">Yeast</name>
    <name type="synonym">Issatchenkia orientalis</name>
    <dbReference type="NCBI Taxonomy" id="4909"/>
    <lineage>
        <taxon>Eukaryota</taxon>
        <taxon>Fungi</taxon>
        <taxon>Dikarya</taxon>
        <taxon>Ascomycota</taxon>
        <taxon>Saccharomycotina</taxon>
        <taxon>Pichiomycetes</taxon>
        <taxon>Pichiales</taxon>
        <taxon>Pichiaceae</taxon>
        <taxon>Pichia</taxon>
    </lineage>
</organism>
<proteinExistence type="inferred from homology"/>
<keyword evidence="4" id="KW-0547">Nucleotide-binding</keyword>
<evidence type="ECO:0000256" key="4">
    <source>
        <dbReference type="ARBA" id="ARBA00022741"/>
    </source>
</evidence>
<evidence type="ECO:0000256" key="3">
    <source>
        <dbReference type="ARBA" id="ARBA00022490"/>
    </source>
</evidence>
<dbReference type="InterPro" id="IPR015033">
    <property type="entry name" value="HBS1-like_N"/>
</dbReference>
<keyword evidence="5" id="KW-0378">Hydrolase</keyword>
<dbReference type="GO" id="GO:0005737">
    <property type="term" value="C:cytoplasm"/>
    <property type="evidence" value="ECO:0007669"/>
    <property type="project" value="UniProtKB-SubCell"/>
</dbReference>
<comment type="similarity">
    <text evidence="2">Belongs to the TRAFAC class translation factor GTPase superfamily. Classic translation factor GTPase family. EF-Tu/EF-1A subfamily.</text>
</comment>
<dbReference type="AlphaFoldDB" id="A0A099P0U2"/>
<dbReference type="GO" id="GO:0005525">
    <property type="term" value="F:GTP binding"/>
    <property type="evidence" value="ECO:0007669"/>
    <property type="project" value="UniProtKB-KW"/>
</dbReference>
<dbReference type="InterPro" id="IPR000795">
    <property type="entry name" value="T_Tr_GTP-bd_dom"/>
</dbReference>
<evidence type="ECO:0000256" key="7">
    <source>
        <dbReference type="ARBA" id="ARBA00022917"/>
    </source>
</evidence>
<sequence length="718" mass="80428">MDEYDGYSDHSYEGFDEDALDDEEYELLYAQLPSFRNKVKSKNYHIDEDLLKEYLWEAEFDPDVAFEIVTENHKPLGSQIHPQKTGDAENDAPNHIRKQPSPVPSPIVKKKIDQPVEKDQTIVLPGFNRPVALKHILEQPTHLLPQVLFANTTVEVEECVFKRRKIAGDLDTNIPTNIAVKIKQNFQTQSPDEKRQVVENLSEKISDVKIEHKEPAKQKKKVSPTKPKNKIDVAKELSLKSSKPLLSTIVIGHVDSGKSTTIGRMLYDLGVVDSRTLHKLTKDAELAGKGSFSLAWVMDQTPEERSRGVTVDIVQTQFETDKMRFAIIDSPGHRDYVPQMINGVTQADFAVVIVDSTSDLIFEAVLSREDKTNASLSEISKGQTFEQLLIAKNLGIDNVLLVLNKMDVIDWDQDRFITLKDTLTDHLTESLGFAKENLRFLPASGFNGDNIVKKSTKCKWYDGPTLFETLEQVNEEMHKSINELTEVSKDPFALTITDIQSTADHGSLSKKSNSLIVQGRVNSGTIQPGETVRLWPSDETAEIDSVTTTVSKLEDKDASEKNNEKIGTVGEFIELKLRKLEIPDAVFLGDLMTKVSNVSNYDVECGNKLTCELRMFGLTRPVLVGTPFVLFKGPVSYSARLASIEWVESKVIQPDGTTKLKKSKKKKHLSSGQRGKVVIETEKLVPVIKSNDGKRAFDKLQRIVIRKEGMTIGAGKII</sequence>
<dbReference type="SUPFAM" id="SSF50447">
    <property type="entry name" value="Translation proteins"/>
    <property type="match status" value="1"/>
</dbReference>
<dbReference type="GO" id="GO:0003924">
    <property type="term" value="F:GTPase activity"/>
    <property type="evidence" value="ECO:0007669"/>
    <property type="project" value="InterPro"/>
</dbReference>
<evidence type="ECO:0000256" key="1">
    <source>
        <dbReference type="ARBA" id="ARBA00004496"/>
    </source>
</evidence>
<dbReference type="eggNOG" id="KOG0458">
    <property type="taxonomic scope" value="Eukaryota"/>
</dbReference>
<dbReference type="GO" id="GO:0006412">
    <property type="term" value="P:translation"/>
    <property type="evidence" value="ECO:0007669"/>
    <property type="project" value="UniProtKB-KW"/>
</dbReference>
<dbReference type="VEuPathDB" id="FungiDB:C5L36_0A05870"/>
<comment type="subcellular location">
    <subcellularLocation>
        <location evidence="1">Cytoplasm</location>
    </subcellularLocation>
</comment>
<evidence type="ECO:0000256" key="5">
    <source>
        <dbReference type="ARBA" id="ARBA00022801"/>
    </source>
</evidence>
<keyword evidence="6" id="KW-0810">Translation regulation</keyword>
<keyword evidence="7" id="KW-0648">Protein biosynthesis</keyword>
<evidence type="ECO:0000313" key="13">
    <source>
        <dbReference type="Proteomes" id="UP000029867"/>
    </source>
</evidence>
<dbReference type="InterPro" id="IPR050100">
    <property type="entry name" value="TRAFAC_GTPase_members"/>
</dbReference>
<dbReference type="Gene3D" id="2.40.30.10">
    <property type="entry name" value="Translation factors"/>
    <property type="match status" value="2"/>
</dbReference>
<reference evidence="13" key="1">
    <citation type="journal article" date="2014" name="Microb. Cell Fact.">
        <title>Exploiting Issatchenkia orientalis SD108 for succinic acid production.</title>
        <authorList>
            <person name="Xiao H."/>
            <person name="Shao Z."/>
            <person name="Jiang Y."/>
            <person name="Dole S."/>
            <person name="Zhao H."/>
        </authorList>
    </citation>
    <scope>NUCLEOTIDE SEQUENCE [LARGE SCALE GENOMIC DNA]</scope>
    <source>
        <strain evidence="13">SD108</strain>
    </source>
</reference>
<comment type="caution">
    <text evidence="12">The sequence shown here is derived from an EMBL/GenBank/DDBJ whole genome shotgun (WGS) entry which is preliminary data.</text>
</comment>
<dbReference type="InterPro" id="IPR009001">
    <property type="entry name" value="Transl_elong_EF1A/Init_IF2_C"/>
</dbReference>
<dbReference type="InterPro" id="IPR027417">
    <property type="entry name" value="P-loop_NTPase"/>
</dbReference>
<dbReference type="SUPFAM" id="SSF50465">
    <property type="entry name" value="EF-Tu/eEF-1alpha/eIF2-gamma C-terminal domain"/>
    <property type="match status" value="1"/>
</dbReference>
<dbReference type="SUPFAM" id="SSF52540">
    <property type="entry name" value="P-loop containing nucleoside triphosphate hydrolases"/>
    <property type="match status" value="1"/>
</dbReference>
<dbReference type="PROSITE" id="PS51722">
    <property type="entry name" value="G_TR_2"/>
    <property type="match status" value="1"/>
</dbReference>
<name>A0A099P0U2_PICKU</name>
<evidence type="ECO:0000256" key="8">
    <source>
        <dbReference type="ARBA" id="ARBA00023134"/>
    </source>
</evidence>